<keyword evidence="2 4" id="KW-0808">Transferase</keyword>
<dbReference type="PROSITE" id="PS51678">
    <property type="entry name" value="SAM_MT_PRMT"/>
    <property type="match status" value="1"/>
</dbReference>
<reference evidence="11" key="1">
    <citation type="submission" date="2020-11" db="EMBL/GenBank/DDBJ databases">
        <authorList>
            <person name="Tran Van P."/>
        </authorList>
    </citation>
    <scope>NUCLEOTIDE SEQUENCE</scope>
</reference>
<feature type="site" description="Critical for specifying symmetric addition of methyl groups" evidence="7">
    <location>
        <position position="296"/>
    </location>
</feature>
<dbReference type="SUPFAM" id="SSF53335">
    <property type="entry name" value="S-adenosyl-L-methionine-dependent methyltransferases"/>
    <property type="match status" value="1"/>
</dbReference>
<evidence type="ECO:0000313" key="11">
    <source>
        <dbReference type="EMBL" id="CAD7280407.1"/>
    </source>
</evidence>
<dbReference type="InterPro" id="IPR035075">
    <property type="entry name" value="PRMT5"/>
</dbReference>
<feature type="domain" description="PRMT5 TIM barrel" evidence="9">
    <location>
        <begin position="63"/>
        <end position="245"/>
    </location>
</feature>
<dbReference type="GO" id="GO:0006355">
    <property type="term" value="P:regulation of DNA-templated transcription"/>
    <property type="evidence" value="ECO:0007669"/>
    <property type="project" value="TreeGrafter"/>
</dbReference>
<dbReference type="Pfam" id="PF05185">
    <property type="entry name" value="PRMT5"/>
    <property type="match status" value="1"/>
</dbReference>
<evidence type="ECO:0000256" key="6">
    <source>
        <dbReference type="PIRSR" id="PIRSR015894-2"/>
    </source>
</evidence>
<feature type="active site" description="Proton donor/acceptor" evidence="5">
    <location>
        <position position="412"/>
    </location>
</feature>
<dbReference type="Proteomes" id="UP000678499">
    <property type="component" value="Unassembled WGS sequence"/>
</dbReference>
<dbReference type="AlphaFoldDB" id="A0A7R9BUF0"/>
<sequence length="614" mass="68658">MGESRLGLDVGGDCDEFSAGPDKVMEKGYCFVAVDLSYPSCRVGVHDLPLPIFQRRGMMTDVSASVWKSFVVGHLNQNAVRDLETLDADSRKIVDFEIRMAQFLCLPAILVDLPDTGTRLLSALLDARLGISKPRHFHHHRCPCVWASVNLGSGDAWDRWNDFRAAFPVTKMLGVVLELPADGSMPCPRVCERWLAEPLKCVVVHAESFALTGSLSEAQEKFVKCVFVAGCQAMVRGSGASNEHLKRISAKLLDLYDRRLEDSDFLEVAGKDFVDSLQTPLQPLADNLEAQTYATFEEDPCKYVKYEEAVHDAIVDRRNAGQEPPFVLMVVGAGRGPLVDSAMRASDKSGIPLRLFAVEKNPNAVNVLLRRTETEEKWKNVTVVACDMREWENPQKADILVSELLGSFGDNELSPECLDGAQRFLKQDGVCIPQSYTSYVAPMQSYKLYAEAKEYEGPDGKMLSKIHVVYMKMKRILSDPKPLFSFSHPNWDLTSNDRFERVSFVAQDRAVLHGFAGYFDTVLYKDVVLSIHPQTHSDALISWFSVFIPCSFVGVGRCGVFLLQEPVELQPGDEITFCIWRKSCDVKVWYEYQLTAPKVLPVQNEGGTEAPIFK</sequence>
<protein>
    <recommendedName>
        <fullName evidence="4">Protein arginine N-methyltransferase</fullName>
    </recommendedName>
</protein>
<feature type="active site" description="Proton donor/acceptor" evidence="5">
    <location>
        <position position="403"/>
    </location>
</feature>
<dbReference type="PIRSF" id="PIRSF015894">
    <property type="entry name" value="Skb1_MeTrfase"/>
    <property type="match status" value="1"/>
</dbReference>
<evidence type="ECO:0000256" key="1">
    <source>
        <dbReference type="ARBA" id="ARBA00022603"/>
    </source>
</evidence>
<evidence type="ECO:0000256" key="7">
    <source>
        <dbReference type="PIRSR" id="PIRSR015894-3"/>
    </source>
</evidence>
<dbReference type="Pfam" id="PF17285">
    <property type="entry name" value="PRMT5_TIM"/>
    <property type="match status" value="1"/>
</dbReference>
<evidence type="ECO:0000259" key="9">
    <source>
        <dbReference type="Pfam" id="PF17285"/>
    </source>
</evidence>
<dbReference type="InterPro" id="IPR029063">
    <property type="entry name" value="SAM-dependent_MTases_sf"/>
</dbReference>
<keyword evidence="3 4" id="KW-0949">S-adenosyl-L-methionine</keyword>
<dbReference type="Gene3D" id="2.70.160.11">
    <property type="entry name" value="Hnrnp arginine n-methyltransferase1"/>
    <property type="match status" value="1"/>
</dbReference>
<dbReference type="PANTHER" id="PTHR10738:SF0">
    <property type="entry name" value="PROTEIN ARGININE N-METHYLTRANSFERASE 5"/>
    <property type="match status" value="1"/>
</dbReference>
<organism evidence="11">
    <name type="scientific">Notodromas monacha</name>
    <dbReference type="NCBI Taxonomy" id="399045"/>
    <lineage>
        <taxon>Eukaryota</taxon>
        <taxon>Metazoa</taxon>
        <taxon>Ecdysozoa</taxon>
        <taxon>Arthropoda</taxon>
        <taxon>Crustacea</taxon>
        <taxon>Oligostraca</taxon>
        <taxon>Ostracoda</taxon>
        <taxon>Podocopa</taxon>
        <taxon>Podocopida</taxon>
        <taxon>Cypridocopina</taxon>
        <taxon>Cypridoidea</taxon>
        <taxon>Cyprididae</taxon>
        <taxon>Notodromas</taxon>
    </lineage>
</organism>
<evidence type="ECO:0000256" key="2">
    <source>
        <dbReference type="ARBA" id="ARBA00022679"/>
    </source>
</evidence>
<name>A0A7R9BUF0_9CRUS</name>
<evidence type="ECO:0000259" key="8">
    <source>
        <dbReference type="Pfam" id="PF05185"/>
    </source>
</evidence>
<keyword evidence="12" id="KW-1185">Reference proteome</keyword>
<feature type="binding site" evidence="6">
    <location>
        <begin position="387"/>
        <end position="388"/>
    </location>
    <ligand>
        <name>S-adenosyl-L-methionine</name>
        <dbReference type="ChEBI" id="CHEBI:59789"/>
    </ligand>
</feature>
<dbReference type="GO" id="GO:0016274">
    <property type="term" value="F:protein-arginine N-methyltransferase activity"/>
    <property type="evidence" value="ECO:0007669"/>
    <property type="project" value="InterPro"/>
</dbReference>
<dbReference type="GO" id="GO:0005829">
    <property type="term" value="C:cytosol"/>
    <property type="evidence" value="ECO:0007669"/>
    <property type="project" value="TreeGrafter"/>
</dbReference>
<dbReference type="Gene3D" id="3.40.50.150">
    <property type="entry name" value="Vaccinia Virus protein VP39"/>
    <property type="match status" value="1"/>
</dbReference>
<accession>A0A7R9BUF0</accession>
<evidence type="ECO:0000313" key="12">
    <source>
        <dbReference type="Proteomes" id="UP000678499"/>
    </source>
</evidence>
<dbReference type="InterPro" id="IPR035247">
    <property type="entry name" value="PRMT5_TIM"/>
</dbReference>
<comment type="similarity">
    <text evidence="4">Belongs to the class I-like SAM-binding methyltransferase superfamily.</text>
</comment>
<gene>
    <name evidence="11" type="ORF">NMOB1V02_LOCUS8067</name>
</gene>
<feature type="domain" description="PRMT5 oligomerisation" evidence="10">
    <location>
        <begin position="435"/>
        <end position="604"/>
    </location>
</feature>
<dbReference type="GO" id="GO:0005634">
    <property type="term" value="C:nucleus"/>
    <property type="evidence" value="ECO:0007669"/>
    <property type="project" value="TreeGrafter"/>
</dbReference>
<dbReference type="InterPro" id="IPR025799">
    <property type="entry name" value="Arg_MeTrfase"/>
</dbReference>
<dbReference type="PANTHER" id="PTHR10738">
    <property type="entry name" value="PROTEIN ARGININE N-METHYLTRANSFERASE 5"/>
    <property type="match status" value="1"/>
</dbReference>
<dbReference type="GO" id="GO:0032259">
    <property type="term" value="P:methylation"/>
    <property type="evidence" value="ECO:0007669"/>
    <property type="project" value="UniProtKB-KW"/>
</dbReference>
<dbReference type="Gene3D" id="3.20.20.150">
    <property type="entry name" value="Divalent-metal-dependent TIM barrel enzymes"/>
    <property type="match status" value="1"/>
</dbReference>
<feature type="binding site" evidence="6">
    <location>
        <begin position="302"/>
        <end position="303"/>
    </location>
    <ligand>
        <name>S-adenosyl-L-methionine</name>
        <dbReference type="ChEBI" id="CHEBI:59789"/>
    </ligand>
</feature>
<dbReference type="OrthoDB" id="1368803at2759"/>
<proteinExistence type="inferred from homology"/>
<dbReference type="Pfam" id="PF17286">
    <property type="entry name" value="PRMT5_C"/>
    <property type="match status" value="1"/>
</dbReference>
<feature type="domain" description="PRMT5 arginine-N-methyltransferase" evidence="8">
    <location>
        <begin position="270"/>
        <end position="432"/>
    </location>
</feature>
<feature type="binding site" evidence="6">
    <location>
        <position position="293"/>
    </location>
    <ligand>
        <name>S-adenosyl-L-methionine</name>
        <dbReference type="ChEBI" id="CHEBI:59789"/>
    </ligand>
</feature>
<dbReference type="EMBL" id="OA884192">
    <property type="protein sequence ID" value="CAD7280407.1"/>
    <property type="molecule type" value="Genomic_DNA"/>
</dbReference>
<keyword evidence="1 4" id="KW-0489">Methyltransferase</keyword>
<dbReference type="EMBL" id="CAJPEX010002155">
    <property type="protein sequence ID" value="CAG0920559.1"/>
    <property type="molecule type" value="Genomic_DNA"/>
</dbReference>
<evidence type="ECO:0000256" key="3">
    <source>
        <dbReference type="ARBA" id="ARBA00022691"/>
    </source>
</evidence>
<evidence type="ECO:0000256" key="4">
    <source>
        <dbReference type="PIRNR" id="PIRNR015894"/>
    </source>
</evidence>
<dbReference type="InterPro" id="IPR035248">
    <property type="entry name" value="PRMT5_C"/>
</dbReference>
<feature type="binding site" evidence="6">
    <location>
        <position position="359"/>
    </location>
    <ligand>
        <name>S-adenosyl-L-methionine</name>
        <dbReference type="ChEBI" id="CHEBI:59789"/>
    </ligand>
</feature>
<dbReference type="InterPro" id="IPR007857">
    <property type="entry name" value="Arg_MeTrfase_PRMT5"/>
</dbReference>
<evidence type="ECO:0000259" key="10">
    <source>
        <dbReference type="Pfam" id="PF17286"/>
    </source>
</evidence>
<evidence type="ECO:0000256" key="5">
    <source>
        <dbReference type="PIRSR" id="PIRSR015894-1"/>
    </source>
</evidence>